<dbReference type="OrthoDB" id="410104at2759"/>
<comment type="caution">
    <text evidence="1">The sequence shown here is derived from an EMBL/GenBank/DDBJ whole genome shotgun (WGS) entry which is preliminary data.</text>
</comment>
<gene>
    <name evidence="1" type="ORF">ILUMI_27287</name>
</gene>
<evidence type="ECO:0000313" key="1">
    <source>
        <dbReference type="EMBL" id="KAF2878886.1"/>
    </source>
</evidence>
<keyword evidence="2" id="KW-1185">Reference proteome</keyword>
<dbReference type="Proteomes" id="UP000801492">
    <property type="component" value="Unassembled WGS sequence"/>
</dbReference>
<accession>A0A8K0C5F7</accession>
<organism evidence="1 2">
    <name type="scientific">Ignelater luminosus</name>
    <name type="common">Cucubano</name>
    <name type="synonym">Pyrophorus luminosus</name>
    <dbReference type="NCBI Taxonomy" id="2038154"/>
    <lineage>
        <taxon>Eukaryota</taxon>
        <taxon>Metazoa</taxon>
        <taxon>Ecdysozoa</taxon>
        <taxon>Arthropoda</taxon>
        <taxon>Hexapoda</taxon>
        <taxon>Insecta</taxon>
        <taxon>Pterygota</taxon>
        <taxon>Neoptera</taxon>
        <taxon>Endopterygota</taxon>
        <taxon>Coleoptera</taxon>
        <taxon>Polyphaga</taxon>
        <taxon>Elateriformia</taxon>
        <taxon>Elateroidea</taxon>
        <taxon>Elateridae</taxon>
        <taxon>Agrypninae</taxon>
        <taxon>Pyrophorini</taxon>
        <taxon>Ignelater</taxon>
    </lineage>
</organism>
<proteinExistence type="predicted"/>
<evidence type="ECO:0000313" key="2">
    <source>
        <dbReference type="Proteomes" id="UP000801492"/>
    </source>
</evidence>
<dbReference type="EMBL" id="VTPC01091261">
    <property type="protein sequence ID" value="KAF2878886.1"/>
    <property type="molecule type" value="Genomic_DNA"/>
</dbReference>
<dbReference type="SUPFAM" id="SSF56219">
    <property type="entry name" value="DNase I-like"/>
    <property type="match status" value="1"/>
</dbReference>
<dbReference type="Gene3D" id="3.60.10.10">
    <property type="entry name" value="Endonuclease/exonuclease/phosphatase"/>
    <property type="match status" value="1"/>
</dbReference>
<evidence type="ECO:0008006" key="3">
    <source>
        <dbReference type="Google" id="ProtNLM"/>
    </source>
</evidence>
<sequence>MHSLQIGSYDSDVILRLRKNLGISPKVSLVSEGLDKRKSNYWYDTPFEKTVHTQDSKKFGGRIKEYIQHNERVMMIKLETKSKHTTIIQAYMPTTDHDNEQAEEIKHARGDENLIILGDWNAKVGELPEDKNTGKCRLGKTNQGGN</sequence>
<dbReference type="AlphaFoldDB" id="A0A8K0C5F7"/>
<protein>
    <recommendedName>
        <fullName evidence="3">Endonuclease/exonuclease/phosphatase domain-containing protein</fullName>
    </recommendedName>
</protein>
<dbReference type="InterPro" id="IPR036691">
    <property type="entry name" value="Endo/exonu/phosph_ase_sf"/>
</dbReference>
<name>A0A8K0C5F7_IGNLU</name>
<reference evidence="1" key="1">
    <citation type="submission" date="2019-08" db="EMBL/GenBank/DDBJ databases">
        <title>The genome of the North American firefly Photinus pyralis.</title>
        <authorList>
            <consortium name="Photinus pyralis genome working group"/>
            <person name="Fallon T.R."/>
            <person name="Sander Lower S.E."/>
            <person name="Weng J.-K."/>
        </authorList>
    </citation>
    <scope>NUCLEOTIDE SEQUENCE</scope>
    <source>
        <strain evidence="1">TRF0915ILg1</strain>
        <tissue evidence="1">Whole body</tissue>
    </source>
</reference>
<feature type="non-terminal residue" evidence="1">
    <location>
        <position position="146"/>
    </location>
</feature>